<keyword evidence="4 6" id="KW-0378">Hydrolase</keyword>
<accession>A0A7H9BF69</accession>
<dbReference type="GO" id="GO:0017110">
    <property type="term" value="F:nucleoside diphosphate phosphatase activity"/>
    <property type="evidence" value="ECO:0007669"/>
    <property type="project" value="InterPro"/>
</dbReference>
<dbReference type="PANTHER" id="PTHR43222:SF11">
    <property type="entry name" value="PHOSPHATASE NUDJ"/>
    <property type="match status" value="1"/>
</dbReference>
<protein>
    <recommendedName>
        <fullName evidence="3 4">Phosphatase NudJ</fullName>
        <ecNumber evidence="4">3.6.1.-</ecNumber>
    </recommendedName>
</protein>
<reference evidence="6 7" key="1">
    <citation type="submission" date="2020-07" db="EMBL/GenBank/DDBJ databases">
        <title>Complete genome sequence of Chitinibacter sp. 2T18.</title>
        <authorList>
            <person name="Bae J.-W."/>
            <person name="Choi J.-W."/>
        </authorList>
    </citation>
    <scope>NUCLEOTIDE SEQUENCE [LARGE SCALE GENOMIC DNA]</scope>
    <source>
        <strain evidence="6 7">2T18</strain>
    </source>
</reference>
<evidence type="ECO:0000259" key="5">
    <source>
        <dbReference type="PROSITE" id="PS51462"/>
    </source>
</evidence>
<dbReference type="Gene3D" id="3.90.79.10">
    <property type="entry name" value="Nucleoside Triphosphate Pyrophosphohydrolase"/>
    <property type="match status" value="1"/>
</dbReference>
<evidence type="ECO:0000313" key="7">
    <source>
        <dbReference type="Proteomes" id="UP000509597"/>
    </source>
</evidence>
<dbReference type="RefSeq" id="WP_179356962.1">
    <property type="nucleotide sequence ID" value="NZ_CP058627.1"/>
</dbReference>
<dbReference type="InterPro" id="IPR015797">
    <property type="entry name" value="NUDIX_hydrolase-like_dom_sf"/>
</dbReference>
<dbReference type="PANTHER" id="PTHR43222">
    <property type="entry name" value="NUDIX HYDROLASE 23"/>
    <property type="match status" value="1"/>
</dbReference>
<feature type="domain" description="Nudix hydrolase" evidence="5">
    <location>
        <begin position="6"/>
        <end position="138"/>
    </location>
</feature>
<evidence type="ECO:0000313" key="6">
    <source>
        <dbReference type="EMBL" id="QLG86876.1"/>
    </source>
</evidence>
<dbReference type="SUPFAM" id="SSF55811">
    <property type="entry name" value="Nudix"/>
    <property type="match status" value="1"/>
</dbReference>
<comment type="subunit">
    <text evidence="2 4">Monomer.</text>
</comment>
<dbReference type="Proteomes" id="UP000509597">
    <property type="component" value="Chromosome"/>
</dbReference>
<dbReference type="GO" id="GO:0017111">
    <property type="term" value="F:ribonucleoside triphosphate phosphatase activity"/>
    <property type="evidence" value="ECO:0007669"/>
    <property type="project" value="InterPro"/>
</dbReference>
<evidence type="ECO:0000256" key="3">
    <source>
        <dbReference type="ARBA" id="ARBA00015552"/>
    </source>
</evidence>
<keyword evidence="7" id="KW-1185">Reference proteome</keyword>
<comment type="cofactor">
    <cofactor evidence="4">
        <name>Mg(2+)</name>
        <dbReference type="ChEBI" id="CHEBI:18420"/>
    </cofactor>
</comment>
<dbReference type="InterPro" id="IPR033713">
    <property type="entry name" value="NudJ"/>
</dbReference>
<dbReference type="Pfam" id="PF00293">
    <property type="entry name" value="NUDIX"/>
    <property type="match status" value="1"/>
</dbReference>
<comment type="similarity">
    <text evidence="1 4">Belongs to the Nudix hydrolase family. NudJ subfamily.</text>
</comment>
<evidence type="ECO:0000256" key="2">
    <source>
        <dbReference type="ARBA" id="ARBA00011245"/>
    </source>
</evidence>
<dbReference type="PROSITE" id="PS51462">
    <property type="entry name" value="NUDIX"/>
    <property type="match status" value="1"/>
</dbReference>
<dbReference type="EC" id="3.6.1.-" evidence="4"/>
<dbReference type="CDD" id="cd03675">
    <property type="entry name" value="NUDIX_Hydrolase"/>
    <property type="match status" value="1"/>
</dbReference>
<organism evidence="6 7">
    <name type="scientific">Chitinibacter bivalviorum</name>
    <dbReference type="NCBI Taxonomy" id="2739434"/>
    <lineage>
        <taxon>Bacteria</taxon>
        <taxon>Pseudomonadati</taxon>
        <taxon>Pseudomonadota</taxon>
        <taxon>Betaproteobacteria</taxon>
        <taxon>Neisseriales</taxon>
        <taxon>Chitinibacteraceae</taxon>
        <taxon>Chitinibacter</taxon>
    </lineage>
</organism>
<dbReference type="KEGG" id="chiz:HQ393_00710"/>
<proteinExistence type="inferred from homology"/>
<evidence type="ECO:0000256" key="4">
    <source>
        <dbReference type="RuleBase" id="RU364043"/>
    </source>
</evidence>
<dbReference type="InterPro" id="IPR000086">
    <property type="entry name" value="NUDIX_hydrolase_dom"/>
</dbReference>
<dbReference type="EMBL" id="CP058627">
    <property type="protein sequence ID" value="QLG86876.1"/>
    <property type="molecule type" value="Genomic_DNA"/>
</dbReference>
<dbReference type="GO" id="GO:0004787">
    <property type="term" value="F:thiamine diphosphate phosphatase activity"/>
    <property type="evidence" value="ECO:0007669"/>
    <property type="project" value="InterPro"/>
</dbReference>
<name>A0A7H9BF69_9NEIS</name>
<gene>
    <name evidence="4" type="primary">nudJ</name>
    <name evidence="6" type="ORF">HQ393_00710</name>
</gene>
<evidence type="ECO:0000256" key="1">
    <source>
        <dbReference type="ARBA" id="ARBA00007608"/>
    </source>
</evidence>
<sequence>MNSNPMWKPNTTVAAVIERDGRFLIVEERIQGELKLNQPAGHVDQNESIIAACRRETLEETAYHFTPTALVGIYQWTVPGTDLTYLRYAFCGELGEHDAARHLGLADEGIEAAVWLTRDELLARAAQHRSPLLLACIDDYLAGRRFPIDLIRDFDGNSL</sequence>
<dbReference type="AlphaFoldDB" id="A0A7H9BF69"/>
<keyword evidence="4" id="KW-0460">Magnesium</keyword>